<evidence type="ECO:0000313" key="4">
    <source>
        <dbReference type="Proteomes" id="UP000752171"/>
    </source>
</evidence>
<name>A0A8T2M899_ASTMX</name>
<proteinExistence type="inferred from homology"/>
<gene>
    <name evidence="3" type="ORF">AMEX_G3347</name>
</gene>
<reference evidence="3 4" key="1">
    <citation type="submission" date="2021-07" db="EMBL/GenBank/DDBJ databases">
        <authorList>
            <person name="Imarazene B."/>
            <person name="Zahm M."/>
            <person name="Klopp C."/>
            <person name="Cabau C."/>
            <person name="Beille S."/>
            <person name="Jouanno E."/>
            <person name="Castinel A."/>
            <person name="Lluch J."/>
            <person name="Gil L."/>
            <person name="Kuchtly C."/>
            <person name="Lopez Roques C."/>
            <person name="Donnadieu C."/>
            <person name="Parrinello H."/>
            <person name="Journot L."/>
            <person name="Du K."/>
            <person name="Schartl M."/>
            <person name="Retaux S."/>
            <person name="Guiguen Y."/>
        </authorList>
    </citation>
    <scope>NUCLEOTIDE SEQUENCE [LARGE SCALE GENOMIC DNA]</scope>
    <source>
        <strain evidence="3">Pach_M1</strain>
        <tissue evidence="3">Testis</tissue>
    </source>
</reference>
<feature type="compositionally biased region" description="Basic and acidic residues" evidence="2">
    <location>
        <begin position="17"/>
        <end position="35"/>
    </location>
</feature>
<dbReference type="EMBL" id="JAICCE010000002">
    <property type="protein sequence ID" value="KAG9280613.1"/>
    <property type="molecule type" value="Genomic_DNA"/>
</dbReference>
<dbReference type="Proteomes" id="UP000752171">
    <property type="component" value="Unassembled WGS sequence"/>
</dbReference>
<evidence type="ECO:0000256" key="1">
    <source>
        <dbReference type="ARBA" id="ARBA00005237"/>
    </source>
</evidence>
<protein>
    <submittedName>
        <fullName evidence="3">Overexpressed in colon carcinoma 1 protein isoform X1</fullName>
    </submittedName>
</protein>
<accession>A0A8T2M899</accession>
<evidence type="ECO:0000256" key="2">
    <source>
        <dbReference type="SAM" id="MobiDB-lite"/>
    </source>
</evidence>
<feature type="region of interest" description="Disordered" evidence="2">
    <location>
        <begin position="1"/>
        <end position="38"/>
    </location>
</feature>
<feature type="region of interest" description="Disordered" evidence="2">
    <location>
        <begin position="58"/>
        <end position="83"/>
    </location>
</feature>
<sequence length="83" mass="8784">MGCGNSTATSTAGGRLEAARDDRTDDPPPEDEKRKNYGGVYVGLPADLCNVTAAQTPSMHKGLSCGASDEEVLRRDISMETTH</sequence>
<feature type="compositionally biased region" description="Polar residues" evidence="2">
    <location>
        <begin position="1"/>
        <end position="12"/>
    </location>
</feature>
<feature type="compositionally biased region" description="Basic and acidic residues" evidence="2">
    <location>
        <begin position="71"/>
        <end position="83"/>
    </location>
</feature>
<organism evidence="3 4">
    <name type="scientific">Astyanax mexicanus</name>
    <name type="common">Blind cave fish</name>
    <name type="synonym">Astyanax fasciatus mexicanus</name>
    <dbReference type="NCBI Taxonomy" id="7994"/>
    <lineage>
        <taxon>Eukaryota</taxon>
        <taxon>Metazoa</taxon>
        <taxon>Chordata</taxon>
        <taxon>Craniata</taxon>
        <taxon>Vertebrata</taxon>
        <taxon>Euteleostomi</taxon>
        <taxon>Actinopterygii</taxon>
        <taxon>Neopterygii</taxon>
        <taxon>Teleostei</taxon>
        <taxon>Ostariophysi</taxon>
        <taxon>Characiformes</taxon>
        <taxon>Characoidei</taxon>
        <taxon>Acestrorhamphidae</taxon>
        <taxon>Acestrorhamphinae</taxon>
        <taxon>Astyanax</taxon>
    </lineage>
</organism>
<comment type="similarity">
    <text evidence="1">Belongs to the OCC1 family.</text>
</comment>
<comment type="caution">
    <text evidence="3">The sequence shown here is derived from an EMBL/GenBank/DDBJ whole genome shotgun (WGS) entry which is preliminary data.</text>
</comment>
<dbReference type="PANTHER" id="PTHR38502">
    <property type="entry name" value="OVEREXPRESSED IN COLON CARCINOMA 1 PROTEIN"/>
    <property type="match status" value="1"/>
</dbReference>
<dbReference type="PANTHER" id="PTHR38502:SF1">
    <property type="entry name" value="OVEREXPRESSED IN COLON CARCINOMA 1 PROTEIN"/>
    <property type="match status" value="1"/>
</dbReference>
<dbReference type="Pfam" id="PF15506">
    <property type="entry name" value="OCC1"/>
    <property type="match status" value="1"/>
</dbReference>
<dbReference type="InterPro" id="IPR029133">
    <property type="entry name" value="OCC1"/>
</dbReference>
<dbReference type="AlphaFoldDB" id="A0A8T2M899"/>
<evidence type="ECO:0000313" key="3">
    <source>
        <dbReference type="EMBL" id="KAG9280613.1"/>
    </source>
</evidence>